<dbReference type="PANTHER" id="PTHR35011">
    <property type="entry name" value="2,3-DIKETO-L-GULONATE TRAP TRANSPORTER SMALL PERMEASE PROTEIN YIAM"/>
    <property type="match status" value="1"/>
</dbReference>
<dbReference type="PANTHER" id="PTHR35011:SF10">
    <property type="entry name" value="TRAP TRANSPORTER SMALL PERMEASE PROTEIN"/>
    <property type="match status" value="1"/>
</dbReference>
<sequence>VDYPQDVPDHAMYHVDRLVRWIAYLGSIAMASLVVITGIAVVFRYIIKDPIFGIYDISEMVLLTTVACSFAYGGRKGAHVAVDVLSMVGGRRVTRWTDFIVRLLGISIIFVTVYALIVQGSCGFRCGHFTPNLAIPFKPFYMILAFGLGAYGIVLIAELFSGLRHFRDSVDPNEKNI</sequence>
<dbReference type="InterPro" id="IPR055348">
    <property type="entry name" value="DctQ"/>
</dbReference>
<evidence type="ECO:0000256" key="3">
    <source>
        <dbReference type="ARBA" id="ARBA00022475"/>
    </source>
</evidence>
<dbReference type="AlphaFoldDB" id="A0A383B3U2"/>
<dbReference type="GO" id="GO:0015740">
    <property type="term" value="P:C4-dicarboxylate transport"/>
    <property type="evidence" value="ECO:0007669"/>
    <property type="project" value="TreeGrafter"/>
</dbReference>
<dbReference type="InterPro" id="IPR007387">
    <property type="entry name" value="TRAP_DctQ"/>
</dbReference>
<feature type="transmembrane region" description="Helical" evidence="8">
    <location>
        <begin position="99"/>
        <end position="120"/>
    </location>
</feature>
<keyword evidence="5 8" id="KW-0812">Transmembrane</keyword>
<organism evidence="10">
    <name type="scientific">marine metagenome</name>
    <dbReference type="NCBI Taxonomy" id="408172"/>
    <lineage>
        <taxon>unclassified sequences</taxon>
        <taxon>metagenomes</taxon>
        <taxon>ecological metagenomes</taxon>
    </lineage>
</organism>
<keyword evidence="7 8" id="KW-0472">Membrane</keyword>
<keyword evidence="6 8" id="KW-1133">Transmembrane helix</keyword>
<evidence type="ECO:0000256" key="2">
    <source>
        <dbReference type="ARBA" id="ARBA00022448"/>
    </source>
</evidence>
<feature type="domain" description="Tripartite ATP-independent periplasmic transporters DctQ component" evidence="9">
    <location>
        <begin position="33"/>
        <end position="164"/>
    </location>
</feature>
<keyword evidence="4" id="KW-0997">Cell inner membrane</keyword>
<name>A0A383B3U2_9ZZZZ</name>
<feature type="transmembrane region" description="Helical" evidence="8">
    <location>
        <begin position="140"/>
        <end position="160"/>
    </location>
</feature>
<evidence type="ECO:0000256" key="1">
    <source>
        <dbReference type="ARBA" id="ARBA00004429"/>
    </source>
</evidence>
<evidence type="ECO:0000256" key="5">
    <source>
        <dbReference type="ARBA" id="ARBA00022692"/>
    </source>
</evidence>
<evidence type="ECO:0000256" key="8">
    <source>
        <dbReference type="SAM" id="Phobius"/>
    </source>
</evidence>
<keyword evidence="2" id="KW-0813">Transport</keyword>
<gene>
    <name evidence="10" type="ORF">METZ01_LOCUS467337</name>
</gene>
<feature type="transmembrane region" description="Helical" evidence="8">
    <location>
        <begin position="21"/>
        <end position="47"/>
    </location>
</feature>
<dbReference type="GO" id="GO:0005886">
    <property type="term" value="C:plasma membrane"/>
    <property type="evidence" value="ECO:0007669"/>
    <property type="project" value="UniProtKB-SubCell"/>
</dbReference>
<dbReference type="Pfam" id="PF04290">
    <property type="entry name" value="DctQ"/>
    <property type="match status" value="1"/>
</dbReference>
<protein>
    <recommendedName>
        <fullName evidence="9">Tripartite ATP-independent periplasmic transporters DctQ component domain-containing protein</fullName>
    </recommendedName>
</protein>
<dbReference type="GO" id="GO:0022857">
    <property type="term" value="F:transmembrane transporter activity"/>
    <property type="evidence" value="ECO:0007669"/>
    <property type="project" value="TreeGrafter"/>
</dbReference>
<accession>A0A383B3U2</accession>
<evidence type="ECO:0000256" key="4">
    <source>
        <dbReference type="ARBA" id="ARBA00022519"/>
    </source>
</evidence>
<evidence type="ECO:0000259" key="9">
    <source>
        <dbReference type="Pfam" id="PF04290"/>
    </source>
</evidence>
<evidence type="ECO:0000256" key="6">
    <source>
        <dbReference type="ARBA" id="ARBA00022989"/>
    </source>
</evidence>
<feature type="non-terminal residue" evidence="10">
    <location>
        <position position="1"/>
    </location>
</feature>
<evidence type="ECO:0000313" key="10">
    <source>
        <dbReference type="EMBL" id="SVE14483.1"/>
    </source>
</evidence>
<keyword evidence="3" id="KW-1003">Cell membrane</keyword>
<dbReference type="EMBL" id="UINC01197150">
    <property type="protein sequence ID" value="SVE14483.1"/>
    <property type="molecule type" value="Genomic_DNA"/>
</dbReference>
<reference evidence="10" key="1">
    <citation type="submission" date="2018-05" db="EMBL/GenBank/DDBJ databases">
        <authorList>
            <person name="Lanie J.A."/>
            <person name="Ng W.-L."/>
            <person name="Kazmierczak K.M."/>
            <person name="Andrzejewski T.M."/>
            <person name="Davidsen T.M."/>
            <person name="Wayne K.J."/>
            <person name="Tettelin H."/>
            <person name="Glass J.I."/>
            <person name="Rusch D."/>
            <person name="Podicherti R."/>
            <person name="Tsui H.-C.T."/>
            <person name="Winkler M.E."/>
        </authorList>
    </citation>
    <scope>NUCLEOTIDE SEQUENCE</scope>
</reference>
<proteinExistence type="predicted"/>
<evidence type="ECO:0000256" key="7">
    <source>
        <dbReference type="ARBA" id="ARBA00023136"/>
    </source>
</evidence>
<comment type="subcellular location">
    <subcellularLocation>
        <location evidence="1">Cell inner membrane</location>
        <topology evidence="1">Multi-pass membrane protein</topology>
    </subcellularLocation>
</comment>